<dbReference type="EnsemblProtists" id="PYU1_T008975">
    <property type="protein sequence ID" value="PYU1_T008975"/>
    <property type="gene ID" value="PYU1_G008957"/>
</dbReference>
<dbReference type="InterPro" id="IPR050821">
    <property type="entry name" value="Cytosolic_carboxypeptidase"/>
</dbReference>
<dbReference type="GO" id="GO:0005737">
    <property type="term" value="C:cytoplasm"/>
    <property type="evidence" value="ECO:0007669"/>
    <property type="project" value="UniProtKB-SubCell"/>
</dbReference>
<dbReference type="InParanoid" id="K3WVH7"/>
<keyword evidence="4" id="KW-0963">Cytoplasm</keyword>
<protein>
    <recommendedName>
        <fullName evidence="11">tubulin-glutamate carboxypeptidase</fullName>
        <ecNumber evidence="11">3.4.17.24</ecNumber>
    </recommendedName>
</protein>
<evidence type="ECO:0000259" key="13">
    <source>
        <dbReference type="PROSITE" id="PS52035"/>
    </source>
</evidence>
<sequence length="372" mass="41862">MKQETKMKMSFSYRVQFAQERVRFAFCYPYSFSRLQRKLHALDLKYRDQPAAQRDPTAIPTSSKSTPANTSGIYYHRELLTRSIEGLRVDLLTISSYDGILSIRDPAIAALQLTQQSYTPVETQWRAFRFDVTKKKTVFISARVHPGETPANFMLDGMLALLLHPTDEGAISLRRHFVFKIIPMLNPDGVCQGYYRTDTRGVNLNRVYEAPSPKHAPTVFAAKELLLDLVKACGGASCDQAPDNVVYLDLHAHANRRGCFVYGNHVATEETGIAQQIETQLFARLVALNTPFFDYLACSFDKENMSRHDLRDNNNATTSREGSGRVALYKATGLAYMYTIEPTQSEAFILINDAVPSGVTSFQGLVWTETDV</sequence>
<evidence type="ECO:0000256" key="3">
    <source>
        <dbReference type="ARBA" id="ARBA00005988"/>
    </source>
</evidence>
<evidence type="ECO:0000256" key="2">
    <source>
        <dbReference type="ARBA" id="ARBA00004496"/>
    </source>
</evidence>
<accession>K3WVH7</accession>
<feature type="active site" description="Proton donor/acceptor" evidence="12">
    <location>
        <position position="341"/>
    </location>
</feature>
<feature type="domain" description="Peptidase M14" evidence="13">
    <location>
        <begin position="28"/>
        <end position="363"/>
    </location>
</feature>
<dbReference type="AlphaFoldDB" id="K3WVH7"/>
<dbReference type="Gene3D" id="3.40.630.10">
    <property type="entry name" value="Zn peptidases"/>
    <property type="match status" value="1"/>
</dbReference>
<evidence type="ECO:0000256" key="7">
    <source>
        <dbReference type="ARBA" id="ARBA00022801"/>
    </source>
</evidence>
<dbReference type="Pfam" id="PF00246">
    <property type="entry name" value="Peptidase_M14"/>
    <property type="match status" value="1"/>
</dbReference>
<reference evidence="14" key="3">
    <citation type="submission" date="2015-02" db="UniProtKB">
        <authorList>
            <consortium name="EnsemblProtists"/>
        </authorList>
    </citation>
    <scope>IDENTIFICATION</scope>
    <source>
        <strain evidence="14">DAOM BR144</strain>
    </source>
</reference>
<keyword evidence="5" id="KW-0645">Protease</keyword>
<reference evidence="15" key="1">
    <citation type="journal article" date="2010" name="Genome Biol.">
        <title>Genome sequence of the necrotrophic plant pathogen Pythium ultimum reveals original pathogenicity mechanisms and effector repertoire.</title>
        <authorList>
            <person name="Levesque C.A."/>
            <person name="Brouwer H."/>
            <person name="Cano L."/>
            <person name="Hamilton J.P."/>
            <person name="Holt C."/>
            <person name="Huitema E."/>
            <person name="Raffaele S."/>
            <person name="Robideau G.P."/>
            <person name="Thines M."/>
            <person name="Win J."/>
            <person name="Zerillo M.M."/>
            <person name="Beakes G.W."/>
            <person name="Boore J.L."/>
            <person name="Busam D."/>
            <person name="Dumas B."/>
            <person name="Ferriera S."/>
            <person name="Fuerstenberg S.I."/>
            <person name="Gachon C.M."/>
            <person name="Gaulin E."/>
            <person name="Govers F."/>
            <person name="Grenville-Briggs L."/>
            <person name="Horner N."/>
            <person name="Hostetler J."/>
            <person name="Jiang R.H."/>
            <person name="Johnson J."/>
            <person name="Krajaejun T."/>
            <person name="Lin H."/>
            <person name="Meijer H.J."/>
            <person name="Moore B."/>
            <person name="Morris P."/>
            <person name="Phuntmart V."/>
            <person name="Puiu D."/>
            <person name="Shetty J."/>
            <person name="Stajich J.E."/>
            <person name="Tripathy S."/>
            <person name="Wawra S."/>
            <person name="van West P."/>
            <person name="Whitty B.R."/>
            <person name="Coutinho P.M."/>
            <person name="Henrissat B."/>
            <person name="Martin F."/>
            <person name="Thomas P.D."/>
            <person name="Tyler B.M."/>
            <person name="De Vries R.P."/>
            <person name="Kamoun S."/>
            <person name="Yandell M."/>
            <person name="Tisserat N."/>
            <person name="Buell C.R."/>
        </authorList>
    </citation>
    <scope>NUCLEOTIDE SEQUENCE</scope>
    <source>
        <strain evidence="15">DAOM:BR144</strain>
    </source>
</reference>
<dbReference type="InterPro" id="IPR034286">
    <property type="entry name" value="M14_AGBL5-like"/>
</dbReference>
<keyword evidence="7" id="KW-0378">Hydrolase</keyword>
<evidence type="ECO:0000256" key="5">
    <source>
        <dbReference type="ARBA" id="ARBA00022670"/>
    </source>
</evidence>
<keyword evidence="9" id="KW-0482">Metalloprotease</keyword>
<dbReference type="GO" id="GO:0004181">
    <property type="term" value="F:metallocarboxypeptidase activity"/>
    <property type="evidence" value="ECO:0007669"/>
    <property type="project" value="InterPro"/>
</dbReference>
<dbReference type="PROSITE" id="PS52035">
    <property type="entry name" value="PEPTIDASE_M14"/>
    <property type="match status" value="1"/>
</dbReference>
<comment type="subcellular location">
    <subcellularLocation>
        <location evidence="2">Cytoplasm</location>
    </subcellularLocation>
</comment>
<comment type="cofactor">
    <cofactor evidence="1">
        <name>Zn(2+)</name>
        <dbReference type="ChEBI" id="CHEBI:29105"/>
    </cofactor>
</comment>
<dbReference type="InterPro" id="IPR000834">
    <property type="entry name" value="Peptidase_M14"/>
</dbReference>
<evidence type="ECO:0000256" key="10">
    <source>
        <dbReference type="ARBA" id="ARBA00024524"/>
    </source>
</evidence>
<evidence type="ECO:0000256" key="4">
    <source>
        <dbReference type="ARBA" id="ARBA00022490"/>
    </source>
</evidence>
<dbReference type="eggNOG" id="KOG3641">
    <property type="taxonomic scope" value="Eukaryota"/>
</dbReference>
<evidence type="ECO:0000313" key="14">
    <source>
        <dbReference type="EnsemblProtists" id="PYU1_T008975"/>
    </source>
</evidence>
<dbReference type="VEuPathDB" id="FungiDB:PYU1_G008957"/>
<evidence type="ECO:0000256" key="6">
    <source>
        <dbReference type="ARBA" id="ARBA00022723"/>
    </source>
</evidence>
<reference evidence="15" key="2">
    <citation type="submission" date="2010-04" db="EMBL/GenBank/DDBJ databases">
        <authorList>
            <person name="Buell R."/>
            <person name="Hamilton J."/>
            <person name="Hostetler J."/>
        </authorList>
    </citation>
    <scope>NUCLEOTIDE SEQUENCE [LARGE SCALE GENOMIC DNA]</scope>
    <source>
        <strain evidence="15">DAOM:BR144</strain>
    </source>
</reference>
<keyword evidence="8" id="KW-0862">Zinc</keyword>
<comment type="catalytic activity">
    <reaction evidence="10">
        <text>C-terminal L-alpha-aminoacyl-L-glutamyl-L-glutamyl-[tubulin] + H2O = C-terminal L-alpha-aminoacyl-L-glutamyl-[tubulin] + L-glutamate</text>
        <dbReference type="Rhea" id="RHEA:63792"/>
        <dbReference type="Rhea" id="RHEA-COMP:16435"/>
        <dbReference type="Rhea" id="RHEA-COMP:16436"/>
        <dbReference type="ChEBI" id="CHEBI:15377"/>
        <dbReference type="ChEBI" id="CHEBI:29985"/>
        <dbReference type="ChEBI" id="CHEBI:149555"/>
        <dbReference type="ChEBI" id="CHEBI:149556"/>
        <dbReference type="EC" id="3.4.17.24"/>
    </reaction>
    <physiologicalReaction direction="left-to-right" evidence="10">
        <dbReference type="Rhea" id="RHEA:63793"/>
    </physiologicalReaction>
</comment>
<dbReference type="PANTHER" id="PTHR12756">
    <property type="entry name" value="CYTOSOLIC CARBOXYPEPTIDASE"/>
    <property type="match status" value="1"/>
</dbReference>
<comment type="similarity">
    <text evidence="3 12">Belongs to the peptidase M14 family.</text>
</comment>
<evidence type="ECO:0000256" key="11">
    <source>
        <dbReference type="ARBA" id="ARBA00026108"/>
    </source>
</evidence>
<dbReference type="HOGENOM" id="CLU_744916_0_0_1"/>
<dbReference type="EMBL" id="GL376599">
    <property type="status" value="NOT_ANNOTATED_CDS"/>
    <property type="molecule type" value="Genomic_DNA"/>
</dbReference>
<proteinExistence type="inferred from homology"/>
<evidence type="ECO:0000313" key="15">
    <source>
        <dbReference type="Proteomes" id="UP000019132"/>
    </source>
</evidence>
<evidence type="ECO:0000256" key="12">
    <source>
        <dbReference type="PROSITE-ProRule" id="PRU01379"/>
    </source>
</evidence>
<evidence type="ECO:0000256" key="8">
    <source>
        <dbReference type="ARBA" id="ARBA00022833"/>
    </source>
</evidence>
<evidence type="ECO:0000256" key="1">
    <source>
        <dbReference type="ARBA" id="ARBA00001947"/>
    </source>
</evidence>
<dbReference type="SUPFAM" id="SSF53187">
    <property type="entry name" value="Zn-dependent exopeptidases"/>
    <property type="match status" value="1"/>
</dbReference>
<dbReference type="STRING" id="431595.K3WVH7"/>
<dbReference type="GO" id="GO:0008270">
    <property type="term" value="F:zinc ion binding"/>
    <property type="evidence" value="ECO:0007669"/>
    <property type="project" value="InterPro"/>
</dbReference>
<evidence type="ECO:0000256" key="9">
    <source>
        <dbReference type="ARBA" id="ARBA00023049"/>
    </source>
</evidence>
<dbReference type="GO" id="GO:0006508">
    <property type="term" value="P:proteolysis"/>
    <property type="evidence" value="ECO:0007669"/>
    <property type="project" value="UniProtKB-KW"/>
</dbReference>
<keyword evidence="6" id="KW-0479">Metal-binding</keyword>
<dbReference type="OMA" id="DIHAHAN"/>
<name>K3WVH7_GLOUD</name>
<organism evidence="14 15">
    <name type="scientific">Globisporangium ultimum (strain ATCC 200006 / CBS 805.95 / DAOM BR144)</name>
    <name type="common">Pythium ultimum</name>
    <dbReference type="NCBI Taxonomy" id="431595"/>
    <lineage>
        <taxon>Eukaryota</taxon>
        <taxon>Sar</taxon>
        <taxon>Stramenopiles</taxon>
        <taxon>Oomycota</taxon>
        <taxon>Peronosporomycetes</taxon>
        <taxon>Pythiales</taxon>
        <taxon>Pythiaceae</taxon>
        <taxon>Globisporangium</taxon>
    </lineage>
</organism>
<keyword evidence="15" id="KW-1185">Reference proteome</keyword>
<dbReference type="PANTHER" id="PTHR12756:SF12">
    <property type="entry name" value="CYTOSOLIC CARBOXYPEPTIDASE-LIKE PROTEIN 5"/>
    <property type="match status" value="1"/>
</dbReference>
<dbReference type="Proteomes" id="UP000019132">
    <property type="component" value="Unassembled WGS sequence"/>
</dbReference>
<dbReference type="CDD" id="cd06236">
    <property type="entry name" value="M14_AGBL5_like"/>
    <property type="match status" value="1"/>
</dbReference>
<dbReference type="EC" id="3.4.17.24" evidence="11"/>